<gene>
    <name evidence="1" type="ORF">GAGA_3954</name>
</gene>
<keyword evidence="2" id="KW-1185">Reference proteome</keyword>
<comment type="caution">
    <text evidence="1">The sequence shown here is derived from an EMBL/GenBank/DDBJ whole genome shotgun (WGS) entry which is preliminary data.</text>
</comment>
<evidence type="ECO:0000313" key="1">
    <source>
        <dbReference type="EMBL" id="GAC06787.1"/>
    </source>
</evidence>
<dbReference type="Proteomes" id="UP000008372">
    <property type="component" value="Unassembled WGS sequence"/>
</dbReference>
<sequence length="178" mass="20188">MNKLTCLIVTFVLIGCSSMTDRVEFNEPNENFIDIEGSLSESITYKVAVQYVAKSESKQCKNYNWLAGLYVSQSETFDYWPSVSNGQHHLHIPLKELSPDTKCQWEPNIISICANSVGKNPSACSSLFFLRGQHDNNSEINVECSDSGFCFRVPFDRHTEDINILNKTYSVNINKKET</sequence>
<dbReference type="EMBL" id="BAEK01000072">
    <property type="protein sequence ID" value="GAC06787.1"/>
    <property type="molecule type" value="Genomic_DNA"/>
</dbReference>
<dbReference type="PROSITE" id="PS51257">
    <property type="entry name" value="PROKAR_LIPOPROTEIN"/>
    <property type="match status" value="1"/>
</dbReference>
<name>A0ABQ0IBL7_9ALTE</name>
<accession>A0ABQ0IBL7</accession>
<protein>
    <recommendedName>
        <fullName evidence="3">Lipoprotein</fullName>
    </recommendedName>
</protein>
<organism evidence="1 2">
    <name type="scientific">Paraglaciecola agarilytica NO2</name>
    <dbReference type="NCBI Taxonomy" id="1125747"/>
    <lineage>
        <taxon>Bacteria</taxon>
        <taxon>Pseudomonadati</taxon>
        <taxon>Pseudomonadota</taxon>
        <taxon>Gammaproteobacteria</taxon>
        <taxon>Alteromonadales</taxon>
        <taxon>Alteromonadaceae</taxon>
        <taxon>Paraglaciecola</taxon>
    </lineage>
</organism>
<evidence type="ECO:0000313" key="2">
    <source>
        <dbReference type="Proteomes" id="UP000008372"/>
    </source>
</evidence>
<proteinExistence type="predicted"/>
<dbReference type="RefSeq" id="WP_008305712.1">
    <property type="nucleotide sequence ID" value="NZ_BAEK01000072.1"/>
</dbReference>
<reference evidence="1 2" key="1">
    <citation type="journal article" date="2014" name="Environ. Microbiol.">
        <title>Comparative genomics of the marine bacterial genus Glaciecola reveals the high degree of genomic diversity and genomic characteristic for cold adaptation.</title>
        <authorList>
            <person name="Qin Q.L."/>
            <person name="Xie B.B."/>
            <person name="Yu Y."/>
            <person name="Shu Y.L."/>
            <person name="Rong J.C."/>
            <person name="Zhang Y.J."/>
            <person name="Zhao D.L."/>
            <person name="Chen X.L."/>
            <person name="Zhang X.Y."/>
            <person name="Chen B."/>
            <person name="Zhou B.C."/>
            <person name="Zhang Y.Z."/>
        </authorList>
    </citation>
    <scope>NUCLEOTIDE SEQUENCE [LARGE SCALE GENOMIC DNA]</scope>
    <source>
        <strain evidence="1 2">NO2</strain>
    </source>
</reference>
<evidence type="ECO:0008006" key="3">
    <source>
        <dbReference type="Google" id="ProtNLM"/>
    </source>
</evidence>